<dbReference type="Proteomes" id="UP000234752">
    <property type="component" value="Chromosome eg_1"/>
</dbReference>
<evidence type="ECO:0000313" key="5">
    <source>
        <dbReference type="Proteomes" id="UP000234752"/>
    </source>
</evidence>
<keyword evidence="3" id="KW-0812">Transmembrane</keyword>
<dbReference type="KEGG" id="ncb:C0V82_00065"/>
<dbReference type="OrthoDB" id="8477685at2"/>
<evidence type="ECO:0000256" key="1">
    <source>
        <dbReference type="SAM" id="Coils"/>
    </source>
</evidence>
<feature type="region of interest" description="Disordered" evidence="2">
    <location>
        <begin position="1"/>
        <end position="20"/>
    </location>
</feature>
<dbReference type="NCBIfam" id="TIGR02302">
    <property type="entry name" value="aProt_lowcomp"/>
    <property type="match status" value="1"/>
</dbReference>
<reference evidence="4 5" key="1">
    <citation type="submission" date="2017-12" db="EMBL/GenBank/DDBJ databases">
        <title>Genomes of bacteria within cyanobacterial aggregates.</title>
        <authorList>
            <person name="Cai H."/>
        </authorList>
    </citation>
    <scope>NUCLEOTIDE SEQUENCE [LARGE SCALE GENOMIC DNA]</scope>
    <source>
        <strain evidence="4 5">TH16</strain>
    </source>
</reference>
<proteinExistence type="predicted"/>
<feature type="transmembrane region" description="Helical" evidence="3">
    <location>
        <begin position="73"/>
        <end position="92"/>
    </location>
</feature>
<dbReference type="InterPro" id="IPR012683">
    <property type="entry name" value="CHP02302_TM"/>
</dbReference>
<evidence type="ECO:0000313" key="4">
    <source>
        <dbReference type="EMBL" id="AUN28826.1"/>
    </source>
</evidence>
<feature type="transmembrane region" description="Helical" evidence="3">
    <location>
        <begin position="98"/>
        <end position="115"/>
    </location>
</feature>
<organism evidence="4 5">
    <name type="scientific">Niveispirillum cyanobacteriorum</name>
    <dbReference type="NCBI Taxonomy" id="1612173"/>
    <lineage>
        <taxon>Bacteria</taxon>
        <taxon>Pseudomonadati</taxon>
        <taxon>Pseudomonadota</taxon>
        <taxon>Alphaproteobacteria</taxon>
        <taxon>Rhodospirillales</taxon>
        <taxon>Azospirillaceae</taxon>
        <taxon>Niveispirillum</taxon>
    </lineage>
</organism>
<name>A0A2K9N8G4_9PROT</name>
<keyword evidence="3" id="KW-1133">Transmembrane helix</keyword>
<feature type="region of interest" description="Disordered" evidence="2">
    <location>
        <begin position="778"/>
        <end position="863"/>
    </location>
</feature>
<keyword evidence="1" id="KW-0175">Coiled coil</keyword>
<feature type="region of interest" description="Disordered" evidence="2">
    <location>
        <begin position="703"/>
        <end position="747"/>
    </location>
</feature>
<sequence length="900" mass="98184">MPPRPTPPRDPGQRAAGQSPARTLAARLRSLLGRYRVGSVPVLARAPLPGDSGSRPLKLARAILWWEALWPPFWRPLSMLGLFLAVAWMGLFVHLSPWLHVPLLLLMLGGVGYLIREGLRSLHLPTEADARRRLERDSRLAHRPLSQLQDGIAGGAGDPLAHALWRLAQERAKGQSRDLRVGLPDSNLTSRDPWALRVAVALLMVVGATVGWGDLGGRTLSAFVPAVGLGGVFTPTRLDAWATPPDYTGQPPVFLTGLKPANAADGGTEEGEEKPLFLPAGTKLVVRLDGGLGTPTLRANNQDVDFQPVAGGGHQVELALTEGEGVSVRQFGREVASWPIRLIPDQPPGIAFRTPPAATERNALRIDYTGADDYGIHAVTATVTLATDLPMGIDKTPFDLPLPVPAKNKREITGTGYHDLSGHPWAGMPVTVRLRATDGAGQVSQSAEQAITLPERHFNHPVARAIIEQRKTLILMGDTVRPLVGRALHDLSVNLDGYGGDPLAFLALRSAVGRLMRNAGPDTVPSAIAMLWDVALRIEDGNLSLAERELRDAQKALMDALDRNAPAEEIDQAMQRLEQAMRDFMDALEQQEAKNPQAQNQPQNQGEPDPNAQSMSRDEVEEMVRQMRDLAASGNHEAAREMLSQLQQMMENLQNGQPQQQQDAEANQQGQALAELNQKLRDVQKQQQQLMDDTFTRQQEQFDGAGELPPNQMPGLSMPNRQGRRPGDQGAQPGKADAHAGAMAGRQEELRGELGDIMRRLGEMGGDIPRPLGRAERAMKEATDALRSGAPDQAVASQGEALEQLQQTLKSMQEQMAKASPGQAGGQRNRTGRQQGRDPLGRPLPGSGTLDGEEVKIPAEADMQRARQILEELRRRAGEQNRPKAERDYIDRLLDRFKRY</sequence>
<keyword evidence="5" id="KW-1185">Reference proteome</keyword>
<feature type="coiled-coil region" evidence="1">
    <location>
        <begin position="636"/>
        <end position="693"/>
    </location>
</feature>
<feature type="region of interest" description="Disordered" evidence="2">
    <location>
        <begin position="592"/>
        <end position="621"/>
    </location>
</feature>
<dbReference type="Pfam" id="PF13779">
    <property type="entry name" value="DUF4175"/>
    <property type="match status" value="1"/>
</dbReference>
<dbReference type="RefSeq" id="WP_102110589.1">
    <property type="nucleotide sequence ID" value="NZ_BMGN01000005.1"/>
</dbReference>
<dbReference type="AlphaFoldDB" id="A0A2K9N8G4"/>
<feature type="compositionally biased region" description="Low complexity" evidence="2">
    <location>
        <begin position="593"/>
        <end position="608"/>
    </location>
</feature>
<keyword evidence="3" id="KW-0472">Membrane</keyword>
<evidence type="ECO:0000256" key="2">
    <source>
        <dbReference type="SAM" id="MobiDB-lite"/>
    </source>
</evidence>
<evidence type="ECO:0000256" key="3">
    <source>
        <dbReference type="SAM" id="Phobius"/>
    </source>
</evidence>
<accession>A0A2K9N8G4</accession>
<feature type="transmembrane region" description="Helical" evidence="3">
    <location>
        <begin position="194"/>
        <end position="213"/>
    </location>
</feature>
<dbReference type="EMBL" id="CP025611">
    <property type="protein sequence ID" value="AUN28826.1"/>
    <property type="molecule type" value="Genomic_DNA"/>
</dbReference>
<feature type="compositionally biased region" description="Polar residues" evidence="2">
    <location>
        <begin position="804"/>
        <end position="814"/>
    </location>
</feature>
<gene>
    <name evidence="4" type="ORF">C0V82_00065</name>
</gene>
<feature type="compositionally biased region" description="Basic and acidic residues" evidence="2">
    <location>
        <begin position="853"/>
        <end position="863"/>
    </location>
</feature>
<protein>
    <submittedName>
        <fullName evidence="4">TIGR02302 family protein</fullName>
    </submittedName>
</protein>
<feature type="compositionally biased region" description="Pro residues" evidence="2">
    <location>
        <begin position="1"/>
        <end position="10"/>
    </location>
</feature>